<reference evidence="5" key="1">
    <citation type="submission" date="2010-10" db="EMBL/GenBank/DDBJ databases">
        <title>Complete sequence of chromosome of Geobacillus sp. Y4.1MC1.</title>
        <authorList>
            <consortium name="US DOE Joint Genome Institute"/>
            <person name="Lucas S."/>
            <person name="Copeland A."/>
            <person name="Lapidus A."/>
            <person name="Cheng J.-F."/>
            <person name="Bruce D."/>
            <person name="Goodwin L."/>
            <person name="Pitluck S."/>
            <person name="Chertkov O."/>
            <person name="Zhang X."/>
            <person name="Detter J.C."/>
            <person name="Han C."/>
            <person name="Tapia R."/>
            <person name="Land M."/>
            <person name="Hauser L."/>
            <person name="Jeffries C."/>
            <person name="Kyrpides N."/>
            <person name="Ivanova N."/>
            <person name="Ovchinnikova G."/>
            <person name="Brumm P."/>
            <person name="Mead D."/>
            <person name="Woyke T."/>
        </authorList>
    </citation>
    <scope>NUCLEOTIDE SEQUENCE [LARGE SCALE GENOMIC DNA]</scope>
    <source>
        <strain evidence="5">Y4.1MC1</strain>
    </source>
</reference>
<feature type="domain" description="Carbohydrate kinase PfkB" evidence="4">
    <location>
        <begin position="1"/>
        <end position="194"/>
    </location>
</feature>
<evidence type="ECO:0000256" key="3">
    <source>
        <dbReference type="ARBA" id="ARBA00022777"/>
    </source>
</evidence>
<protein>
    <submittedName>
        <fullName evidence="5">PfkB domain protein</fullName>
    </submittedName>
</protein>
<dbReference type="PANTHER" id="PTHR43320:SF2">
    <property type="entry name" value="2-DEHYDRO-3-DEOXYGLUCONOKINASE_2-DEHYDRO-3-DEOXYGALACTONOKINASE"/>
    <property type="match status" value="1"/>
</dbReference>
<dbReference type="InterPro" id="IPR011611">
    <property type="entry name" value="PfkB_dom"/>
</dbReference>
<evidence type="ECO:0000313" key="5">
    <source>
        <dbReference type="EMBL" id="ADP74876.1"/>
    </source>
</evidence>
<organism evidence="5">
    <name type="scientific">Geobacillus sp. (strain Y4.1MC1)</name>
    <dbReference type="NCBI Taxonomy" id="581103"/>
    <lineage>
        <taxon>Bacteria</taxon>
        <taxon>Bacillati</taxon>
        <taxon>Bacillota</taxon>
        <taxon>Bacilli</taxon>
        <taxon>Bacillales</taxon>
        <taxon>Anoxybacillaceae</taxon>
        <taxon>Geobacillus</taxon>
    </lineage>
</organism>
<dbReference type="Pfam" id="PF00294">
    <property type="entry name" value="PfkB"/>
    <property type="match status" value="2"/>
</dbReference>
<feature type="domain" description="Carbohydrate kinase PfkB" evidence="4">
    <location>
        <begin position="254"/>
        <end position="310"/>
    </location>
</feature>
<dbReference type="GO" id="GO:0016301">
    <property type="term" value="F:kinase activity"/>
    <property type="evidence" value="ECO:0007669"/>
    <property type="project" value="UniProtKB-KW"/>
</dbReference>
<keyword evidence="2" id="KW-0808">Transferase</keyword>
<evidence type="ECO:0000259" key="4">
    <source>
        <dbReference type="Pfam" id="PF00294"/>
    </source>
</evidence>
<dbReference type="Gene3D" id="3.40.1190.20">
    <property type="match status" value="1"/>
</dbReference>
<accession>A0A7U3YFW9</accession>
<dbReference type="SUPFAM" id="SSF53613">
    <property type="entry name" value="Ribokinase-like"/>
    <property type="match status" value="1"/>
</dbReference>
<dbReference type="CDD" id="cd01166">
    <property type="entry name" value="KdgK"/>
    <property type="match status" value="1"/>
</dbReference>
<dbReference type="PANTHER" id="PTHR43320">
    <property type="entry name" value="SUGAR KINASE"/>
    <property type="match status" value="1"/>
</dbReference>
<gene>
    <name evidence="5" type="ORF">GY4MC1_2135</name>
</gene>
<dbReference type="KEGG" id="gmc:GY4MC1_2135"/>
<evidence type="ECO:0000256" key="2">
    <source>
        <dbReference type="ARBA" id="ARBA00022679"/>
    </source>
</evidence>
<sequence>MKKIVTLGEIMLRLSPPRFQKIEQTHLFEAVYGGSEANVAISLSNLGLKSSFVSKLPKNPLGVSAEQYLKKYGVLTNHMIYGGERLGIYFLEKGFSIRTSKVIYDRNGSSFSTAKLEEFEFDEIFKDADWFHVSGITPALNEELFRITKKALQVAKEKGITTSCDLNYRSALWSLDEARKKMTELIEYVDICIGIEPLQLLGEDGTDIKDRLPKPASVQDYKEIMGLIQEQFHIKYLAMTFRESISVNRNRLKALLFDGDTFYQSSEVEVEIVDRVGTGDAFAAGLIYALINNYDLQNAIEFATVCFALKHTIEGDVNLLELGDIEAFVKDKTTLSIRR</sequence>
<proteinExistence type="inferred from homology"/>
<keyword evidence="3" id="KW-0418">Kinase</keyword>
<dbReference type="EMBL" id="CP002293">
    <property type="protein sequence ID" value="ADP74876.1"/>
    <property type="molecule type" value="Genomic_DNA"/>
</dbReference>
<name>A0A7U3YFW9_GEOS0</name>
<comment type="similarity">
    <text evidence="1">Belongs to the carbohydrate kinase PfkB family.</text>
</comment>
<dbReference type="InterPro" id="IPR052700">
    <property type="entry name" value="Carb_kinase_PfkB-like"/>
</dbReference>
<dbReference type="InterPro" id="IPR029056">
    <property type="entry name" value="Ribokinase-like"/>
</dbReference>
<dbReference type="AlphaFoldDB" id="A0A7U3YFW9"/>
<evidence type="ECO:0000256" key="1">
    <source>
        <dbReference type="ARBA" id="ARBA00010688"/>
    </source>
</evidence>